<dbReference type="Pfam" id="PF00072">
    <property type="entry name" value="Response_reg"/>
    <property type="match status" value="1"/>
</dbReference>
<name>A0ABP7D1N3_9MICC</name>
<keyword evidence="4 7" id="KW-0238">DNA-binding</keyword>
<dbReference type="InterPro" id="IPR001789">
    <property type="entry name" value="Sig_transdc_resp-reg_receiver"/>
</dbReference>
<reference evidence="12" key="1">
    <citation type="journal article" date="2019" name="Int. J. Syst. Evol. Microbiol.">
        <title>The Global Catalogue of Microorganisms (GCM) 10K type strain sequencing project: providing services to taxonomists for standard genome sequencing and annotation.</title>
        <authorList>
            <consortium name="The Broad Institute Genomics Platform"/>
            <consortium name="The Broad Institute Genome Sequencing Center for Infectious Disease"/>
            <person name="Wu L."/>
            <person name="Ma J."/>
        </authorList>
    </citation>
    <scope>NUCLEOTIDE SEQUENCE [LARGE SCALE GENOMIC DNA]</scope>
    <source>
        <strain evidence="12">JCM 16961</strain>
    </source>
</reference>
<dbReference type="InterPro" id="IPR036388">
    <property type="entry name" value="WH-like_DNA-bd_sf"/>
</dbReference>
<dbReference type="InterPro" id="IPR039420">
    <property type="entry name" value="WalR-like"/>
</dbReference>
<dbReference type="Gene3D" id="3.40.50.2300">
    <property type="match status" value="1"/>
</dbReference>
<accession>A0ABP7D1N3</accession>
<keyword evidence="1 6" id="KW-0597">Phosphoprotein</keyword>
<evidence type="ECO:0000256" key="4">
    <source>
        <dbReference type="ARBA" id="ARBA00023125"/>
    </source>
</evidence>
<keyword evidence="3" id="KW-0805">Transcription regulation</keyword>
<gene>
    <name evidence="11" type="ORF">GCM10022377_08720</name>
</gene>
<dbReference type="Proteomes" id="UP001501536">
    <property type="component" value="Unassembled WGS sequence"/>
</dbReference>
<dbReference type="SMART" id="SM00862">
    <property type="entry name" value="Trans_reg_C"/>
    <property type="match status" value="1"/>
</dbReference>
<dbReference type="CDD" id="cd00383">
    <property type="entry name" value="trans_reg_C"/>
    <property type="match status" value="1"/>
</dbReference>
<dbReference type="PANTHER" id="PTHR48111:SF1">
    <property type="entry name" value="TWO-COMPONENT RESPONSE REGULATOR ORR33"/>
    <property type="match status" value="1"/>
</dbReference>
<dbReference type="Pfam" id="PF00486">
    <property type="entry name" value="Trans_reg_C"/>
    <property type="match status" value="1"/>
</dbReference>
<keyword evidence="2" id="KW-0902">Two-component regulatory system</keyword>
<keyword evidence="5" id="KW-0804">Transcription</keyword>
<keyword evidence="12" id="KW-1185">Reference proteome</keyword>
<comment type="caution">
    <text evidence="11">The sequence shown here is derived from an EMBL/GenBank/DDBJ whole genome shotgun (WGS) entry which is preliminary data.</text>
</comment>
<feature type="domain" description="OmpR/PhoB-type" evidence="10">
    <location>
        <begin position="144"/>
        <end position="247"/>
    </location>
</feature>
<evidence type="ECO:0000256" key="5">
    <source>
        <dbReference type="ARBA" id="ARBA00023163"/>
    </source>
</evidence>
<feature type="domain" description="Response regulatory" evidence="9">
    <location>
        <begin position="15"/>
        <end position="128"/>
    </location>
</feature>
<dbReference type="Gene3D" id="1.10.10.10">
    <property type="entry name" value="Winged helix-like DNA-binding domain superfamily/Winged helix DNA-binding domain"/>
    <property type="match status" value="1"/>
</dbReference>
<organism evidence="11 12">
    <name type="scientific">Zhihengliuella alba</name>
    <dbReference type="NCBI Taxonomy" id="547018"/>
    <lineage>
        <taxon>Bacteria</taxon>
        <taxon>Bacillati</taxon>
        <taxon>Actinomycetota</taxon>
        <taxon>Actinomycetes</taxon>
        <taxon>Micrococcales</taxon>
        <taxon>Micrococcaceae</taxon>
        <taxon>Zhihengliuella</taxon>
    </lineage>
</organism>
<evidence type="ECO:0000256" key="3">
    <source>
        <dbReference type="ARBA" id="ARBA00023015"/>
    </source>
</evidence>
<dbReference type="InterPro" id="IPR001867">
    <property type="entry name" value="OmpR/PhoB-type_DNA-bd"/>
</dbReference>
<evidence type="ECO:0000313" key="12">
    <source>
        <dbReference type="Proteomes" id="UP001501536"/>
    </source>
</evidence>
<evidence type="ECO:0000256" key="2">
    <source>
        <dbReference type="ARBA" id="ARBA00023012"/>
    </source>
</evidence>
<dbReference type="SUPFAM" id="SSF46894">
    <property type="entry name" value="C-terminal effector domain of the bipartite response regulators"/>
    <property type="match status" value="1"/>
</dbReference>
<evidence type="ECO:0000256" key="1">
    <source>
        <dbReference type="ARBA" id="ARBA00022553"/>
    </source>
</evidence>
<dbReference type="EMBL" id="BAABCJ010000001">
    <property type="protein sequence ID" value="GAA3698060.1"/>
    <property type="molecule type" value="Genomic_DNA"/>
</dbReference>
<dbReference type="InterPro" id="IPR011006">
    <property type="entry name" value="CheY-like_superfamily"/>
</dbReference>
<dbReference type="PROSITE" id="PS50110">
    <property type="entry name" value="RESPONSE_REGULATORY"/>
    <property type="match status" value="1"/>
</dbReference>
<dbReference type="RefSeq" id="WP_344880489.1">
    <property type="nucleotide sequence ID" value="NZ_BAABCJ010000001.1"/>
</dbReference>
<evidence type="ECO:0000256" key="8">
    <source>
        <dbReference type="SAM" id="MobiDB-lite"/>
    </source>
</evidence>
<evidence type="ECO:0000259" key="9">
    <source>
        <dbReference type="PROSITE" id="PS50110"/>
    </source>
</evidence>
<sequence length="286" mass="31095">MKTNERTAAASNQPRVVVAQCERVAREVTLSLGQANGLSMVPVESARAVVEQVSAVQPQLVVLDSRLPDATTPYLIRQLRALTPARIAVIASHGDIETRIASFEAGADNYIDTGLSPRELRARLRALLRRDAFAQPAKRPSTVRSIYTCGELTVDPAGHRVTVGVEDVELTRTEFSILMALFAAQIQGGRVLGREALIHRLGGTEADRSAQRTLEVHMANLRRKLGEKASAPRWIRTVRGVGYQWVEPIQAIEVDGSQSARGAKDEDATDGDEGPRRRLHLVGSAG</sequence>
<evidence type="ECO:0000256" key="7">
    <source>
        <dbReference type="PROSITE-ProRule" id="PRU01091"/>
    </source>
</evidence>
<dbReference type="InterPro" id="IPR016032">
    <property type="entry name" value="Sig_transdc_resp-reg_C-effctor"/>
</dbReference>
<feature type="region of interest" description="Disordered" evidence="8">
    <location>
        <begin position="256"/>
        <end position="286"/>
    </location>
</feature>
<evidence type="ECO:0000313" key="11">
    <source>
        <dbReference type="EMBL" id="GAA3698060.1"/>
    </source>
</evidence>
<dbReference type="SMART" id="SM00448">
    <property type="entry name" value="REC"/>
    <property type="match status" value="1"/>
</dbReference>
<feature type="DNA-binding region" description="OmpR/PhoB-type" evidence="7">
    <location>
        <begin position="144"/>
        <end position="247"/>
    </location>
</feature>
<dbReference type="SUPFAM" id="SSF52172">
    <property type="entry name" value="CheY-like"/>
    <property type="match status" value="1"/>
</dbReference>
<protein>
    <submittedName>
        <fullName evidence="11">Response regulator transcription factor</fullName>
    </submittedName>
</protein>
<proteinExistence type="predicted"/>
<dbReference type="PANTHER" id="PTHR48111">
    <property type="entry name" value="REGULATOR OF RPOS"/>
    <property type="match status" value="1"/>
</dbReference>
<evidence type="ECO:0000259" key="10">
    <source>
        <dbReference type="PROSITE" id="PS51755"/>
    </source>
</evidence>
<dbReference type="PROSITE" id="PS51755">
    <property type="entry name" value="OMPR_PHOB"/>
    <property type="match status" value="1"/>
</dbReference>
<feature type="modified residue" description="4-aspartylphosphate" evidence="6">
    <location>
        <position position="64"/>
    </location>
</feature>
<dbReference type="CDD" id="cd00156">
    <property type="entry name" value="REC"/>
    <property type="match status" value="1"/>
</dbReference>
<evidence type="ECO:0000256" key="6">
    <source>
        <dbReference type="PROSITE-ProRule" id="PRU00169"/>
    </source>
</evidence>